<gene>
    <name evidence="2" type="ORF">SPIRO4BDMA_41023</name>
</gene>
<accession>A0A3P3XQ79</accession>
<dbReference type="PROSITE" id="PS51186">
    <property type="entry name" value="GNAT"/>
    <property type="match status" value="1"/>
</dbReference>
<reference evidence="2" key="1">
    <citation type="submission" date="2017-02" db="EMBL/GenBank/DDBJ databases">
        <authorList>
            <person name="Regsiter A."/>
            <person name="William W."/>
        </authorList>
    </citation>
    <scope>NUCLEOTIDE SEQUENCE</scope>
    <source>
        <strain evidence="2">BdmA 4</strain>
    </source>
</reference>
<organism evidence="2">
    <name type="scientific">uncultured spirochete</name>
    <dbReference type="NCBI Taxonomy" id="156406"/>
    <lineage>
        <taxon>Bacteria</taxon>
        <taxon>Pseudomonadati</taxon>
        <taxon>Spirochaetota</taxon>
        <taxon>Spirochaetia</taxon>
        <taxon>Spirochaetales</taxon>
        <taxon>environmental samples</taxon>
    </lineage>
</organism>
<dbReference type="AlphaFoldDB" id="A0A3P3XQ79"/>
<dbReference type="GO" id="GO:0016747">
    <property type="term" value="F:acyltransferase activity, transferring groups other than amino-acyl groups"/>
    <property type="evidence" value="ECO:0007669"/>
    <property type="project" value="InterPro"/>
</dbReference>
<evidence type="ECO:0000259" key="1">
    <source>
        <dbReference type="PROSITE" id="PS51186"/>
    </source>
</evidence>
<dbReference type="InterPro" id="IPR016181">
    <property type="entry name" value="Acyl_CoA_acyltransferase"/>
</dbReference>
<evidence type="ECO:0000313" key="2">
    <source>
        <dbReference type="EMBL" id="SLM18451.1"/>
    </source>
</evidence>
<name>A0A3P3XQ79_9SPIR</name>
<dbReference type="InterPro" id="IPR000182">
    <property type="entry name" value="GNAT_dom"/>
</dbReference>
<protein>
    <recommendedName>
        <fullName evidence="1">N-acetyltransferase domain-containing protein</fullName>
    </recommendedName>
</protein>
<feature type="domain" description="N-acetyltransferase" evidence="1">
    <location>
        <begin position="1"/>
        <end position="164"/>
    </location>
</feature>
<dbReference type="CDD" id="cd04301">
    <property type="entry name" value="NAT_SF"/>
    <property type="match status" value="1"/>
</dbReference>
<proteinExistence type="predicted"/>
<sequence>MIRKATVNDASRIAEIQIFGWRNAYRGIIDDKILFAKLNIEKKSQSLRKVLEEGTDEWYVFEEKEIVKGAMVAGKCRDADKPEAFELWCLYVDPFMMRKGVGSQMLEYCEKMARDRGYKENILWCLEKNGIGTGFYEKRGYRRDGKAQEIEHLKATEIRYRKEL</sequence>
<dbReference type="Gene3D" id="3.40.630.30">
    <property type="match status" value="1"/>
</dbReference>
<dbReference type="EMBL" id="FWDO01000004">
    <property type="protein sequence ID" value="SLM18451.1"/>
    <property type="molecule type" value="Genomic_DNA"/>
</dbReference>
<dbReference type="Pfam" id="PF00583">
    <property type="entry name" value="Acetyltransf_1"/>
    <property type="match status" value="1"/>
</dbReference>
<dbReference type="SUPFAM" id="SSF55729">
    <property type="entry name" value="Acyl-CoA N-acyltransferases (Nat)"/>
    <property type="match status" value="1"/>
</dbReference>